<organism evidence="2 3">
    <name type="scientific">Streptomyces capoamus</name>
    <dbReference type="NCBI Taxonomy" id="68183"/>
    <lineage>
        <taxon>Bacteria</taxon>
        <taxon>Bacillati</taxon>
        <taxon>Actinomycetota</taxon>
        <taxon>Actinomycetes</taxon>
        <taxon>Kitasatosporales</taxon>
        <taxon>Streptomycetaceae</taxon>
        <taxon>Streptomyces</taxon>
    </lineage>
</organism>
<evidence type="ECO:0000313" key="2">
    <source>
        <dbReference type="EMBL" id="GHG49586.1"/>
    </source>
</evidence>
<comment type="caution">
    <text evidence="2">The sequence shown here is derived from an EMBL/GenBank/DDBJ whole genome shotgun (WGS) entry which is preliminary data.</text>
</comment>
<evidence type="ECO:0000256" key="1">
    <source>
        <dbReference type="SAM" id="MobiDB-lite"/>
    </source>
</evidence>
<sequence length="74" mass="8295">MAEEADETEAAEDAEPYDRPRPQPLLRSESRAFRRRRARPAARSTITTTARMMPANMAPPSFRSPEAAPRGRLA</sequence>
<name>A0A919C405_9ACTN</name>
<reference evidence="3" key="1">
    <citation type="journal article" date="2019" name="Int. J. Syst. Evol. Microbiol.">
        <title>The Global Catalogue of Microorganisms (GCM) 10K type strain sequencing project: providing services to taxonomists for standard genome sequencing and annotation.</title>
        <authorList>
            <consortium name="The Broad Institute Genomics Platform"/>
            <consortium name="The Broad Institute Genome Sequencing Center for Infectious Disease"/>
            <person name="Wu L."/>
            <person name="Ma J."/>
        </authorList>
    </citation>
    <scope>NUCLEOTIDE SEQUENCE [LARGE SCALE GENOMIC DNA]</scope>
    <source>
        <strain evidence="3">JCM 4253</strain>
    </source>
</reference>
<proteinExistence type="predicted"/>
<dbReference type="EMBL" id="BNBF01000008">
    <property type="protein sequence ID" value="GHG49586.1"/>
    <property type="molecule type" value="Genomic_DNA"/>
</dbReference>
<gene>
    <name evidence="2" type="ORF">GCM10018980_30550</name>
</gene>
<feature type="region of interest" description="Disordered" evidence="1">
    <location>
        <begin position="1"/>
        <end position="74"/>
    </location>
</feature>
<evidence type="ECO:0000313" key="3">
    <source>
        <dbReference type="Proteomes" id="UP000619355"/>
    </source>
</evidence>
<dbReference type="Proteomes" id="UP000619355">
    <property type="component" value="Unassembled WGS sequence"/>
</dbReference>
<feature type="compositionally biased region" description="Low complexity" evidence="1">
    <location>
        <begin position="41"/>
        <end position="51"/>
    </location>
</feature>
<accession>A0A919C405</accession>
<feature type="compositionally biased region" description="Acidic residues" evidence="1">
    <location>
        <begin position="1"/>
        <end position="15"/>
    </location>
</feature>
<dbReference type="AlphaFoldDB" id="A0A919C405"/>
<keyword evidence="3" id="KW-1185">Reference proteome</keyword>
<protein>
    <submittedName>
        <fullName evidence="2">Uncharacterized protein</fullName>
    </submittedName>
</protein>